<name>A0A5N5I8W6_9ROSA</name>
<organism evidence="1 2">
    <name type="scientific">Pyrus ussuriensis x Pyrus communis</name>
    <dbReference type="NCBI Taxonomy" id="2448454"/>
    <lineage>
        <taxon>Eukaryota</taxon>
        <taxon>Viridiplantae</taxon>
        <taxon>Streptophyta</taxon>
        <taxon>Embryophyta</taxon>
        <taxon>Tracheophyta</taxon>
        <taxon>Spermatophyta</taxon>
        <taxon>Magnoliopsida</taxon>
        <taxon>eudicotyledons</taxon>
        <taxon>Gunneridae</taxon>
        <taxon>Pentapetalae</taxon>
        <taxon>rosids</taxon>
        <taxon>fabids</taxon>
        <taxon>Rosales</taxon>
        <taxon>Rosaceae</taxon>
        <taxon>Amygdaloideae</taxon>
        <taxon>Maleae</taxon>
        <taxon>Pyrus</taxon>
    </lineage>
</organism>
<reference evidence="1 2" key="1">
    <citation type="submission" date="2019-09" db="EMBL/GenBank/DDBJ databases">
        <authorList>
            <person name="Ou C."/>
        </authorList>
    </citation>
    <scope>NUCLEOTIDE SEQUENCE [LARGE SCALE GENOMIC DNA]</scope>
    <source>
        <strain evidence="1">S2</strain>
        <tissue evidence="1">Leaf</tissue>
    </source>
</reference>
<keyword evidence="2" id="KW-1185">Reference proteome</keyword>
<reference evidence="1 2" key="2">
    <citation type="submission" date="2019-11" db="EMBL/GenBank/DDBJ databases">
        <title>A de novo genome assembly of a pear dwarfing rootstock.</title>
        <authorList>
            <person name="Wang F."/>
            <person name="Wang J."/>
            <person name="Li S."/>
            <person name="Zhang Y."/>
            <person name="Fang M."/>
            <person name="Ma L."/>
            <person name="Zhao Y."/>
            <person name="Jiang S."/>
        </authorList>
    </citation>
    <scope>NUCLEOTIDE SEQUENCE [LARGE SCALE GENOMIC DNA]</scope>
    <source>
        <strain evidence="1">S2</strain>
        <tissue evidence="1">Leaf</tissue>
    </source>
</reference>
<gene>
    <name evidence="1" type="ORF">D8674_042625</name>
</gene>
<comment type="caution">
    <text evidence="1">The sequence shown here is derived from an EMBL/GenBank/DDBJ whole genome shotgun (WGS) entry which is preliminary data.</text>
</comment>
<sequence>ILTACSVVPTDPAPLLEFYLNMPHQDPNWVRYVIDVLRATPPAEMAAQIQSFINLESASATQKVIIDQCKTLFFSKEDSNLFIPEFYFDVMVSALLEQLNVEFNQPALSSILMSLSTDEHHAPFYAELLNSELYTSFWNQHKAKEEAGSLMIC</sequence>
<evidence type="ECO:0000313" key="1">
    <source>
        <dbReference type="EMBL" id="KAB2634130.1"/>
    </source>
</evidence>
<evidence type="ECO:0000313" key="2">
    <source>
        <dbReference type="Proteomes" id="UP000327157"/>
    </source>
</evidence>
<accession>A0A5N5I8W6</accession>
<proteinExistence type="predicted"/>
<dbReference type="EMBL" id="SMOL01000094">
    <property type="protein sequence ID" value="KAB2634130.1"/>
    <property type="molecule type" value="Genomic_DNA"/>
</dbReference>
<feature type="non-terminal residue" evidence="1">
    <location>
        <position position="1"/>
    </location>
</feature>
<protein>
    <submittedName>
        <fullName evidence="1">Uncharacterized protein</fullName>
    </submittedName>
</protein>
<dbReference type="AlphaFoldDB" id="A0A5N5I8W6"/>
<dbReference type="Proteomes" id="UP000327157">
    <property type="component" value="Unassembled WGS sequence"/>
</dbReference>